<feature type="binding site" evidence="11">
    <location>
        <position position="28"/>
    </location>
    <ligand>
        <name>ATP</name>
        <dbReference type="ChEBI" id="CHEBI:30616"/>
    </ligand>
</feature>
<dbReference type="SUPFAM" id="SSF81301">
    <property type="entry name" value="Nucleotidyltransferase"/>
    <property type="match status" value="1"/>
</dbReference>
<keyword evidence="9 11" id="KW-0460">Magnesium</keyword>
<feature type="binding site" evidence="11">
    <location>
        <position position="31"/>
    </location>
    <ligand>
        <name>CTP</name>
        <dbReference type="ChEBI" id="CHEBI:37563"/>
    </ligand>
</feature>
<feature type="binding site" evidence="11">
    <location>
        <position position="158"/>
    </location>
    <ligand>
        <name>CTP</name>
        <dbReference type="ChEBI" id="CHEBI:37563"/>
    </ligand>
</feature>
<dbReference type="GO" id="GO:0042245">
    <property type="term" value="P:RNA repair"/>
    <property type="evidence" value="ECO:0007669"/>
    <property type="project" value="UniProtKB-KW"/>
</dbReference>
<dbReference type="AlphaFoldDB" id="A0A498DDT4"/>
<comment type="cofactor">
    <cofactor evidence="1 11">
        <name>Mg(2+)</name>
        <dbReference type="ChEBI" id="CHEBI:18420"/>
    </cofactor>
</comment>
<dbReference type="InterPro" id="IPR002646">
    <property type="entry name" value="PolA_pol_head_dom"/>
</dbReference>
<dbReference type="RefSeq" id="WP_121521208.1">
    <property type="nucleotide sequence ID" value="NZ_RCHR01000001.1"/>
</dbReference>
<feature type="domain" description="Poly A polymerase head" evidence="12">
    <location>
        <begin position="23"/>
        <end position="143"/>
    </location>
</feature>
<keyword evidence="5 11" id="KW-0479">Metal-binding</keyword>
<keyword evidence="2 11" id="KW-0808">Transferase</keyword>
<name>A0A498DDT4_9BACI</name>
<keyword evidence="6 11" id="KW-0547">Nucleotide-binding</keyword>
<keyword evidence="10 11" id="KW-0694">RNA-binding</keyword>
<feature type="binding site" evidence="11">
    <location>
        <position position="112"/>
    </location>
    <ligand>
        <name>CTP</name>
        <dbReference type="ChEBI" id="CHEBI:37563"/>
    </ligand>
</feature>
<evidence type="ECO:0000256" key="11">
    <source>
        <dbReference type="HAMAP-Rule" id="MF_01263"/>
    </source>
</evidence>
<comment type="miscellaneous">
    <text evidence="11">A single active site specifically recognizes both ATP and CTP and is responsible for their addition.</text>
</comment>
<evidence type="ECO:0000256" key="5">
    <source>
        <dbReference type="ARBA" id="ARBA00022723"/>
    </source>
</evidence>
<evidence type="ECO:0000256" key="3">
    <source>
        <dbReference type="ARBA" id="ARBA00022694"/>
    </source>
</evidence>
<organism evidence="15 16">
    <name type="scientific">Oceanobacillus piezotolerans</name>
    <dbReference type="NCBI Taxonomy" id="2448030"/>
    <lineage>
        <taxon>Bacteria</taxon>
        <taxon>Bacillati</taxon>
        <taxon>Bacillota</taxon>
        <taxon>Bacilli</taxon>
        <taxon>Bacillales</taxon>
        <taxon>Bacillaceae</taxon>
        <taxon>Oceanobacillus</taxon>
    </lineage>
</organism>
<comment type="function">
    <text evidence="11">Catalyzes the addition and repair of the essential 3'-terminal CCA sequence in tRNAs without using a nucleic acid template. Adds these three nucleotides in the order of C, C, and A to the tRNA nucleotide-73, using CTP and ATP as substrates and producing inorganic pyrophosphate. tRNA 3'-terminal CCA addition is required both for tRNA processing and repair. Also involved in tRNA surveillance by mediating tandem CCA addition to generate a CCACCA at the 3' terminus of unstable tRNAs. While stable tRNAs receive only 3'-terminal CCA, unstable tRNAs are marked with CCACCA and rapidly degraded.</text>
</comment>
<dbReference type="InterPro" id="IPR043519">
    <property type="entry name" value="NT_sf"/>
</dbReference>
<dbReference type="GO" id="GO:0001680">
    <property type="term" value="P:tRNA 3'-terminal CCA addition"/>
    <property type="evidence" value="ECO:0007669"/>
    <property type="project" value="UniProtKB-UniRule"/>
</dbReference>
<dbReference type="InterPro" id="IPR023068">
    <property type="entry name" value="CCA-adding_enz_firmicutes"/>
</dbReference>
<dbReference type="Gene3D" id="3.30.460.10">
    <property type="entry name" value="Beta Polymerase, domain 2"/>
    <property type="match status" value="1"/>
</dbReference>
<keyword evidence="3 11" id="KW-0819">tRNA processing</keyword>
<dbReference type="Pfam" id="PF12627">
    <property type="entry name" value="PolyA_pol_RNAbd"/>
    <property type="match status" value="1"/>
</dbReference>
<evidence type="ECO:0000313" key="15">
    <source>
        <dbReference type="EMBL" id="RLL48226.1"/>
    </source>
</evidence>
<dbReference type="Gene3D" id="1.10.3090.10">
    <property type="entry name" value="cca-adding enzyme, domain 2"/>
    <property type="match status" value="1"/>
</dbReference>
<feature type="binding site" evidence="11">
    <location>
        <position position="161"/>
    </location>
    <ligand>
        <name>ATP</name>
        <dbReference type="ChEBI" id="CHEBI:30616"/>
    </ligand>
</feature>
<evidence type="ECO:0000256" key="10">
    <source>
        <dbReference type="ARBA" id="ARBA00022884"/>
    </source>
</evidence>
<feature type="binding site" evidence="11">
    <location>
        <position position="158"/>
    </location>
    <ligand>
        <name>ATP</name>
        <dbReference type="ChEBI" id="CHEBI:30616"/>
    </ligand>
</feature>
<dbReference type="SUPFAM" id="SSF81891">
    <property type="entry name" value="Poly A polymerase C-terminal region-like"/>
    <property type="match status" value="1"/>
</dbReference>
<proteinExistence type="inferred from homology"/>
<evidence type="ECO:0000259" key="14">
    <source>
        <dbReference type="Pfam" id="PF13735"/>
    </source>
</evidence>
<evidence type="ECO:0000256" key="4">
    <source>
        <dbReference type="ARBA" id="ARBA00022695"/>
    </source>
</evidence>
<evidence type="ECO:0000256" key="8">
    <source>
        <dbReference type="ARBA" id="ARBA00022840"/>
    </source>
</evidence>
<feature type="binding site" evidence="11">
    <location>
        <position position="164"/>
    </location>
    <ligand>
        <name>ATP</name>
        <dbReference type="ChEBI" id="CHEBI:30616"/>
    </ligand>
</feature>
<evidence type="ECO:0000256" key="1">
    <source>
        <dbReference type="ARBA" id="ARBA00001946"/>
    </source>
</evidence>
<dbReference type="EMBL" id="RCHR01000001">
    <property type="protein sequence ID" value="RLL48226.1"/>
    <property type="molecule type" value="Genomic_DNA"/>
</dbReference>
<comment type="catalytic activity">
    <reaction evidence="11">
        <text>a tRNA precursor + 2 CTP + ATP = a tRNA with a 3' CCA end + 3 diphosphate</text>
        <dbReference type="Rhea" id="RHEA:14433"/>
        <dbReference type="Rhea" id="RHEA-COMP:10465"/>
        <dbReference type="Rhea" id="RHEA-COMP:10468"/>
        <dbReference type="ChEBI" id="CHEBI:30616"/>
        <dbReference type="ChEBI" id="CHEBI:33019"/>
        <dbReference type="ChEBI" id="CHEBI:37563"/>
        <dbReference type="ChEBI" id="CHEBI:74896"/>
        <dbReference type="ChEBI" id="CHEBI:83071"/>
        <dbReference type="EC" id="2.7.7.72"/>
    </reaction>
</comment>
<reference evidence="15 16" key="1">
    <citation type="submission" date="2018-10" db="EMBL/GenBank/DDBJ databases">
        <title>Oceanobacillus sp. YLB-02 draft genome.</title>
        <authorList>
            <person name="Yu L."/>
        </authorList>
    </citation>
    <scope>NUCLEOTIDE SEQUENCE [LARGE SCALE GENOMIC DNA]</scope>
    <source>
        <strain evidence="15 16">YLB-02</strain>
    </source>
</reference>
<gene>
    <name evidence="11" type="primary">cca</name>
    <name evidence="15" type="ORF">D8M04_02825</name>
</gene>
<dbReference type="PANTHER" id="PTHR46173">
    <property type="entry name" value="CCA TRNA NUCLEOTIDYLTRANSFERASE 1, MITOCHONDRIAL"/>
    <property type="match status" value="1"/>
</dbReference>
<keyword evidence="16" id="KW-1185">Reference proteome</keyword>
<keyword evidence="7 11" id="KW-0692">RNA repair</keyword>
<comment type="caution">
    <text evidence="15">The sequence shown here is derived from an EMBL/GenBank/DDBJ whole genome shotgun (WGS) entry which is preliminary data.</text>
</comment>
<dbReference type="GO" id="GO:0004810">
    <property type="term" value="F:CCA tRNA nucleotidyltransferase activity"/>
    <property type="evidence" value="ECO:0007669"/>
    <property type="project" value="UniProtKB-UniRule"/>
</dbReference>
<evidence type="ECO:0000259" key="13">
    <source>
        <dbReference type="Pfam" id="PF12627"/>
    </source>
</evidence>
<dbReference type="Pfam" id="PF13735">
    <property type="entry name" value="tRNA_NucTran2_2"/>
    <property type="match status" value="1"/>
</dbReference>
<feature type="binding site" evidence="11">
    <location>
        <position position="155"/>
    </location>
    <ligand>
        <name>CTP</name>
        <dbReference type="ChEBI" id="CHEBI:37563"/>
    </ligand>
</feature>
<feature type="binding site" evidence="11">
    <location>
        <position position="41"/>
    </location>
    <ligand>
        <name>Mg(2+)</name>
        <dbReference type="ChEBI" id="CHEBI:18420"/>
    </ligand>
</feature>
<feature type="binding site" evidence="11">
    <location>
        <position position="28"/>
    </location>
    <ligand>
        <name>CTP</name>
        <dbReference type="ChEBI" id="CHEBI:37563"/>
    </ligand>
</feature>
<dbReference type="HAMAP" id="MF_01263">
    <property type="entry name" value="CCA_bact_type3"/>
    <property type="match status" value="1"/>
</dbReference>
<dbReference type="InterPro" id="IPR032828">
    <property type="entry name" value="PolyA_RNA-bd"/>
</dbReference>
<dbReference type="CDD" id="cd05398">
    <property type="entry name" value="NT_ClassII-CCAase"/>
    <property type="match status" value="1"/>
</dbReference>
<dbReference type="Proteomes" id="UP000270219">
    <property type="component" value="Unassembled WGS sequence"/>
</dbReference>
<dbReference type="InterPro" id="IPR050264">
    <property type="entry name" value="Bact_CCA-adding_enz_type3_sf"/>
</dbReference>
<dbReference type="GO" id="GO:0005524">
    <property type="term" value="F:ATP binding"/>
    <property type="evidence" value="ECO:0007669"/>
    <property type="project" value="UniProtKB-UniRule"/>
</dbReference>
<evidence type="ECO:0000313" key="16">
    <source>
        <dbReference type="Proteomes" id="UP000270219"/>
    </source>
</evidence>
<evidence type="ECO:0000256" key="2">
    <source>
        <dbReference type="ARBA" id="ARBA00022679"/>
    </source>
</evidence>
<keyword evidence="4 11" id="KW-0548">Nucleotidyltransferase</keyword>
<dbReference type="GO" id="GO:0000287">
    <property type="term" value="F:magnesium ion binding"/>
    <property type="evidence" value="ECO:0007669"/>
    <property type="project" value="UniProtKB-UniRule"/>
</dbReference>
<accession>A0A498DDT4</accession>
<feature type="binding site" evidence="11">
    <location>
        <position position="155"/>
    </location>
    <ligand>
        <name>ATP</name>
        <dbReference type="ChEBI" id="CHEBI:30616"/>
    </ligand>
</feature>
<protein>
    <recommendedName>
        <fullName evidence="11">CCA-adding enzyme</fullName>
        <ecNumber evidence="11">2.7.7.72</ecNumber>
    </recommendedName>
    <alternativeName>
        <fullName evidence="11">CCA tRNA nucleotidyltransferase</fullName>
    </alternativeName>
    <alternativeName>
        <fullName evidence="11">tRNA CCA-pyrophosphorylase</fullName>
    </alternativeName>
    <alternativeName>
        <fullName evidence="11">tRNA adenylyl-/cytidylyl- transferase</fullName>
    </alternativeName>
    <alternativeName>
        <fullName evidence="11">tRNA nucleotidyltransferase</fullName>
    </alternativeName>
    <alternativeName>
        <fullName evidence="11">tRNA-NT</fullName>
    </alternativeName>
</protein>
<feature type="binding site" evidence="11">
    <location>
        <position position="112"/>
    </location>
    <ligand>
        <name>ATP</name>
        <dbReference type="ChEBI" id="CHEBI:30616"/>
    </ligand>
</feature>
<dbReference type="InterPro" id="IPR032810">
    <property type="entry name" value="CCA-adding_enz_C"/>
</dbReference>
<feature type="binding site" evidence="11">
    <location>
        <position position="164"/>
    </location>
    <ligand>
        <name>CTP</name>
        <dbReference type="ChEBI" id="CHEBI:37563"/>
    </ligand>
</feature>
<comment type="catalytic activity">
    <reaction evidence="11">
        <text>a tRNA with a 3' CCA end + 2 CTP + ATP = a tRNA with a 3' CCACCA end + 3 diphosphate</text>
        <dbReference type="Rhea" id="RHEA:76235"/>
        <dbReference type="Rhea" id="RHEA-COMP:10468"/>
        <dbReference type="Rhea" id="RHEA-COMP:18655"/>
        <dbReference type="ChEBI" id="CHEBI:30616"/>
        <dbReference type="ChEBI" id="CHEBI:33019"/>
        <dbReference type="ChEBI" id="CHEBI:37563"/>
        <dbReference type="ChEBI" id="CHEBI:83071"/>
        <dbReference type="ChEBI" id="CHEBI:195187"/>
    </reaction>
</comment>
<feature type="domain" description="tRNA nucleotidyltransferase/poly(A) polymerase RNA and SrmB- binding" evidence="13">
    <location>
        <begin position="170"/>
        <end position="228"/>
    </location>
</feature>
<evidence type="ECO:0000256" key="6">
    <source>
        <dbReference type="ARBA" id="ARBA00022741"/>
    </source>
</evidence>
<keyword evidence="8 11" id="KW-0067">ATP-binding</keyword>
<feature type="binding site" evidence="11">
    <location>
        <position position="161"/>
    </location>
    <ligand>
        <name>CTP</name>
        <dbReference type="ChEBI" id="CHEBI:37563"/>
    </ligand>
</feature>
<dbReference type="Gene3D" id="1.20.58.560">
    <property type="match status" value="1"/>
</dbReference>
<feature type="domain" description="CCA-adding enzyme C-terminal" evidence="14">
    <location>
        <begin position="257"/>
        <end position="392"/>
    </location>
</feature>
<dbReference type="Pfam" id="PF01743">
    <property type="entry name" value="PolyA_pol"/>
    <property type="match status" value="1"/>
</dbReference>
<feature type="binding site" evidence="11">
    <location>
        <position position="31"/>
    </location>
    <ligand>
        <name>ATP</name>
        <dbReference type="ChEBI" id="CHEBI:30616"/>
    </ligand>
</feature>
<evidence type="ECO:0000256" key="7">
    <source>
        <dbReference type="ARBA" id="ARBA00022800"/>
    </source>
</evidence>
<dbReference type="PANTHER" id="PTHR46173:SF1">
    <property type="entry name" value="CCA TRNA NUCLEOTIDYLTRANSFERASE 1, MITOCHONDRIAL"/>
    <property type="match status" value="1"/>
</dbReference>
<evidence type="ECO:0000256" key="9">
    <source>
        <dbReference type="ARBA" id="ARBA00022842"/>
    </source>
</evidence>
<dbReference type="OrthoDB" id="9805698at2"/>
<sequence>MQNQWFMNALPIIETIEKHGYQAFFVGGCVRDLLSGRPIGDIDITTSAKPEVIQELFDKVIPVGIEHGTVIVRYNQVSYEVTTFRSEGEYSDNRHPDEVTFIDELDKDLERRDFTINALAMNKDGEIIDLFGGQEDIQQKIIRTVGNASERFKEDALRMIRALRFSSQLGFRIHSNTLKQMTTLRSDIQHLAVERIEKECAKLFAGDYVSYGVNYLEQTEIYRYLPVFSKYPILIEKVNPDLNPLLSFGECIAYFHLLLPDVTVKEWIKSWKCSNQLLREANEIVTAYHQYNNIGLDNWLVYNLETDFYEGFVRVSNLMGNNRKVSLDNLFKLQNELPIQSRKMLAINGNDLVALFPDAKKGPWLQKLLRDIEKAVVYREVPNSKQEIKEWIRCNPPVIN</sequence>
<dbReference type="NCBIfam" id="NF009814">
    <property type="entry name" value="PRK13299.1"/>
    <property type="match status" value="1"/>
</dbReference>
<dbReference type="Gene3D" id="1.10.246.80">
    <property type="match status" value="1"/>
</dbReference>
<comment type="subunit">
    <text evidence="11">Homodimer.</text>
</comment>
<comment type="similarity">
    <text evidence="11">Belongs to the tRNA nucleotidyltransferase/poly(A) polymerase family. Bacterial CCA-adding enzyme type 3 subfamily.</text>
</comment>
<evidence type="ECO:0000259" key="12">
    <source>
        <dbReference type="Pfam" id="PF01743"/>
    </source>
</evidence>
<dbReference type="GO" id="GO:0160016">
    <property type="term" value="F:CCACCA tRNA nucleotidyltransferase activity"/>
    <property type="evidence" value="ECO:0007669"/>
    <property type="project" value="RHEA"/>
</dbReference>
<dbReference type="EC" id="2.7.7.72" evidence="11"/>
<dbReference type="GO" id="GO:0000049">
    <property type="term" value="F:tRNA binding"/>
    <property type="evidence" value="ECO:0007669"/>
    <property type="project" value="UniProtKB-UniRule"/>
</dbReference>
<feature type="binding site" evidence="11">
    <location>
        <position position="43"/>
    </location>
    <ligand>
        <name>Mg(2+)</name>
        <dbReference type="ChEBI" id="CHEBI:18420"/>
    </ligand>
</feature>